<evidence type="ECO:0000313" key="2">
    <source>
        <dbReference type="Proteomes" id="UP001056120"/>
    </source>
</evidence>
<keyword evidence="2" id="KW-1185">Reference proteome</keyword>
<gene>
    <name evidence="1" type="ORF">L1987_73248</name>
</gene>
<name>A0ACB8ZZK2_9ASTR</name>
<dbReference type="EMBL" id="CM042042">
    <property type="protein sequence ID" value="KAI3703292.1"/>
    <property type="molecule type" value="Genomic_DNA"/>
</dbReference>
<protein>
    <submittedName>
        <fullName evidence="1">Uncharacterized protein</fullName>
    </submittedName>
</protein>
<evidence type="ECO:0000313" key="1">
    <source>
        <dbReference type="EMBL" id="KAI3703292.1"/>
    </source>
</evidence>
<proteinExistence type="predicted"/>
<reference evidence="1 2" key="2">
    <citation type="journal article" date="2022" name="Mol. Ecol. Resour.">
        <title>The genomes of chicory, endive, great burdock and yacon provide insights into Asteraceae paleo-polyploidization history and plant inulin production.</title>
        <authorList>
            <person name="Fan W."/>
            <person name="Wang S."/>
            <person name="Wang H."/>
            <person name="Wang A."/>
            <person name="Jiang F."/>
            <person name="Liu H."/>
            <person name="Zhao H."/>
            <person name="Xu D."/>
            <person name="Zhang Y."/>
        </authorList>
    </citation>
    <scope>NUCLEOTIDE SEQUENCE [LARGE SCALE GENOMIC DNA]</scope>
    <source>
        <strain evidence="2">cv. Yunnan</strain>
        <tissue evidence="1">Leaves</tissue>
    </source>
</reference>
<organism evidence="1 2">
    <name type="scientific">Smallanthus sonchifolius</name>
    <dbReference type="NCBI Taxonomy" id="185202"/>
    <lineage>
        <taxon>Eukaryota</taxon>
        <taxon>Viridiplantae</taxon>
        <taxon>Streptophyta</taxon>
        <taxon>Embryophyta</taxon>
        <taxon>Tracheophyta</taxon>
        <taxon>Spermatophyta</taxon>
        <taxon>Magnoliopsida</taxon>
        <taxon>eudicotyledons</taxon>
        <taxon>Gunneridae</taxon>
        <taxon>Pentapetalae</taxon>
        <taxon>asterids</taxon>
        <taxon>campanulids</taxon>
        <taxon>Asterales</taxon>
        <taxon>Asteraceae</taxon>
        <taxon>Asteroideae</taxon>
        <taxon>Heliantheae alliance</taxon>
        <taxon>Millerieae</taxon>
        <taxon>Smallanthus</taxon>
    </lineage>
</organism>
<accession>A0ACB8ZZK2</accession>
<reference evidence="2" key="1">
    <citation type="journal article" date="2022" name="Mol. Ecol. Resour.">
        <title>The genomes of chicory, endive, great burdock and yacon provide insights into Asteraceae palaeo-polyploidization history and plant inulin production.</title>
        <authorList>
            <person name="Fan W."/>
            <person name="Wang S."/>
            <person name="Wang H."/>
            <person name="Wang A."/>
            <person name="Jiang F."/>
            <person name="Liu H."/>
            <person name="Zhao H."/>
            <person name="Xu D."/>
            <person name="Zhang Y."/>
        </authorList>
    </citation>
    <scope>NUCLEOTIDE SEQUENCE [LARGE SCALE GENOMIC DNA]</scope>
    <source>
        <strain evidence="2">cv. Yunnan</strain>
    </source>
</reference>
<sequence>MIDESEPVLDVEPISISDVSVKTEKNDESGIGYVTKPVYVKREYNAIDQKPKLVKPISSVPSSVYGSVLSKKGQKVVEDRKVSLLGLEDGDFEEEVDWLLVGRNAITGLSTAKGRKLEDNEIVHFAFPIGDLRSKSGYWASSRAVSIKENAQT</sequence>
<comment type="caution">
    <text evidence="1">The sequence shown here is derived from an EMBL/GenBank/DDBJ whole genome shotgun (WGS) entry which is preliminary data.</text>
</comment>
<dbReference type="Proteomes" id="UP001056120">
    <property type="component" value="Linkage Group LG25"/>
</dbReference>